<dbReference type="EMBL" id="FOAP01000001">
    <property type="protein sequence ID" value="SEK27258.1"/>
    <property type="molecule type" value="Genomic_DNA"/>
</dbReference>
<evidence type="ECO:0000313" key="2">
    <source>
        <dbReference type="Proteomes" id="UP000182719"/>
    </source>
</evidence>
<protein>
    <recommendedName>
        <fullName evidence="3">Lipoprotein</fullName>
    </recommendedName>
</protein>
<dbReference type="RefSeq" id="WP_075004462.1">
    <property type="nucleotide sequence ID" value="NZ_FOAP01000001.1"/>
</dbReference>
<accession>A0A1H7FMR5</accession>
<reference evidence="2" key="1">
    <citation type="submission" date="2016-10" db="EMBL/GenBank/DDBJ databases">
        <authorList>
            <person name="Varghese N."/>
            <person name="Submissions S."/>
        </authorList>
    </citation>
    <scope>NUCLEOTIDE SEQUENCE [LARGE SCALE GENOMIC DNA]</scope>
    <source>
        <strain evidence="2">DSM 17044</strain>
    </source>
</reference>
<organism evidence="1 2">
    <name type="scientific">Stigmatella aurantiaca</name>
    <dbReference type="NCBI Taxonomy" id="41"/>
    <lineage>
        <taxon>Bacteria</taxon>
        <taxon>Pseudomonadati</taxon>
        <taxon>Myxococcota</taxon>
        <taxon>Myxococcia</taxon>
        <taxon>Myxococcales</taxon>
        <taxon>Cystobacterineae</taxon>
        <taxon>Archangiaceae</taxon>
        <taxon>Stigmatella</taxon>
    </lineage>
</organism>
<keyword evidence="2" id="KW-1185">Reference proteome</keyword>
<name>A0A1H7FMR5_STIAU</name>
<sequence>MNKRMPGILAMVALMGCGGDERARAVCAGLSDGAFKHYEEALAPCVNASEDAGFLRRYTRNLDRCEDTLGHHCTESDLSQIEQFGECLNAIPQCVPSSPDAFLQATESCQQELDDVRTQCQW</sequence>
<dbReference type="AlphaFoldDB" id="A0A1H7FMR5"/>
<dbReference type="PROSITE" id="PS51257">
    <property type="entry name" value="PROKAR_LIPOPROTEIN"/>
    <property type="match status" value="1"/>
</dbReference>
<evidence type="ECO:0000313" key="1">
    <source>
        <dbReference type="EMBL" id="SEK27258.1"/>
    </source>
</evidence>
<gene>
    <name evidence="1" type="ORF">SAMN05444354_101158</name>
</gene>
<proteinExistence type="predicted"/>
<evidence type="ECO:0008006" key="3">
    <source>
        <dbReference type="Google" id="ProtNLM"/>
    </source>
</evidence>
<dbReference type="Proteomes" id="UP000182719">
    <property type="component" value="Unassembled WGS sequence"/>
</dbReference>